<dbReference type="SUPFAM" id="SSF47923">
    <property type="entry name" value="Ypt/Rab-GAP domain of gyp1p"/>
    <property type="match status" value="2"/>
</dbReference>
<dbReference type="KEGG" id="clus:A9F13_14g00495"/>
<evidence type="ECO:0000313" key="3">
    <source>
        <dbReference type="EMBL" id="OVF07219.1"/>
    </source>
</evidence>
<dbReference type="EMBL" id="LYUB02000014">
    <property type="protein sequence ID" value="OVF07219.1"/>
    <property type="molecule type" value="Genomic_DNA"/>
</dbReference>
<proteinExistence type="predicted"/>
<sequence>MSSDLSEPSNSSRKSSAGSSGTVKQTAVFHYNSEIFAQCQSYLSQKNYHGLALIARQKGLPPFLRFKIWPILLRSHPFVVNPFLQPDAVEKERPPSDGESEDPDAQLQRRIRKDLRRYLHRITYSSAEEPLSQTESQMFDILEKAVHKFVLKWGRIIKYDPALTWMALGVAEWFPPIPNTHWVLLGRDVTSSTHTCIGSVFEGYESFIDSAPGLSEFLQSMVQEEAGMRFHEVYERLALVLLHSPESANKRDKPGNSVKINKSTLPVSGGTIEQRVSFFIYVFQKLLPELSSYFQEEQILNKFGSNDDEWLIWWLKYCGSKVWSRVDRGRIWDLMLGWRMQSKKSEADRNYYADKLNISSELLDKLGPDSFWSVDYVEEERLIKEDSFKDLINDLHIDSCSNQSSSSSGDSSPVLSSSSRATSTGYERDQQIPFARIDPHIELLFVSLALLKAKENTLVELDQHEIRTFLSHLPAKSFSLSDKYKQYQEQKDKEKGTTPMAYGVFTHDYMDRIISEAGELWRKWLWLEMSGES</sequence>
<evidence type="ECO:0000313" key="4">
    <source>
        <dbReference type="Proteomes" id="UP000195602"/>
    </source>
</evidence>
<evidence type="ECO:0000259" key="2">
    <source>
        <dbReference type="PROSITE" id="PS50086"/>
    </source>
</evidence>
<dbReference type="InterPro" id="IPR000195">
    <property type="entry name" value="Rab-GAP-TBC_dom"/>
</dbReference>
<organism evidence="3 4">
    <name type="scientific">Clavispora lusitaniae</name>
    <name type="common">Candida lusitaniae</name>
    <dbReference type="NCBI Taxonomy" id="36911"/>
    <lineage>
        <taxon>Eukaryota</taxon>
        <taxon>Fungi</taxon>
        <taxon>Dikarya</taxon>
        <taxon>Ascomycota</taxon>
        <taxon>Saccharomycotina</taxon>
        <taxon>Pichiomycetes</taxon>
        <taxon>Metschnikowiaceae</taxon>
        <taxon>Clavispora</taxon>
    </lineage>
</organism>
<accession>A0AA91T0K5</accession>
<dbReference type="AlphaFoldDB" id="A0AA91T0K5"/>
<feature type="compositionally biased region" description="Low complexity" evidence="1">
    <location>
        <begin position="401"/>
        <end position="423"/>
    </location>
</feature>
<name>A0AA91T0K5_CLALS</name>
<dbReference type="InterPro" id="IPR035969">
    <property type="entry name" value="Rab-GAP_TBC_sf"/>
</dbReference>
<dbReference type="Gene3D" id="1.10.472.80">
    <property type="entry name" value="Ypt/Rab-GAP domain of gyp1p, domain 3"/>
    <property type="match status" value="1"/>
</dbReference>
<feature type="region of interest" description="Disordered" evidence="1">
    <location>
        <begin position="1"/>
        <end position="20"/>
    </location>
</feature>
<dbReference type="PROSITE" id="PS50086">
    <property type="entry name" value="TBC_RABGAP"/>
    <property type="match status" value="1"/>
</dbReference>
<feature type="region of interest" description="Disordered" evidence="1">
    <location>
        <begin position="401"/>
        <end position="427"/>
    </location>
</feature>
<feature type="domain" description="Rab-GAP TBC" evidence="2">
    <location>
        <begin position="59"/>
        <end position="339"/>
    </location>
</feature>
<feature type="compositionally biased region" description="Low complexity" evidence="1">
    <location>
        <begin position="9"/>
        <end position="20"/>
    </location>
</feature>
<reference evidence="3 4" key="1">
    <citation type="submission" date="2017-04" db="EMBL/GenBank/DDBJ databases">
        <title>Draft genome of the yeast Clavispora lusitaniae type strain CBS 6936.</title>
        <authorList>
            <person name="Durrens P."/>
            <person name="Klopp C."/>
            <person name="Biteau N."/>
            <person name="Fitton-Ouhabi V."/>
            <person name="Dementhon K."/>
            <person name="Accoceberry I."/>
            <person name="Sherman D.J."/>
            <person name="Noel T."/>
        </authorList>
    </citation>
    <scope>NUCLEOTIDE SEQUENCE [LARGE SCALE GENOMIC DNA]</scope>
    <source>
        <strain evidence="3 4">CBS 6936</strain>
    </source>
</reference>
<comment type="caution">
    <text evidence="3">The sequence shown here is derived from an EMBL/GenBank/DDBJ whole genome shotgun (WGS) entry which is preliminary data.</text>
</comment>
<evidence type="ECO:0000256" key="1">
    <source>
        <dbReference type="SAM" id="MobiDB-lite"/>
    </source>
</evidence>
<dbReference type="Proteomes" id="UP000195602">
    <property type="component" value="Unassembled WGS sequence"/>
</dbReference>
<gene>
    <name evidence="3" type="ORF">A9F13_14g00495</name>
</gene>
<protein>
    <submittedName>
        <fullName evidence="3">Oxidant-induced cell-cycle arrest protein</fullName>
    </submittedName>
</protein>